<feature type="transmembrane region" description="Helical" evidence="5">
    <location>
        <begin position="351"/>
        <end position="382"/>
    </location>
</feature>
<dbReference type="SUPFAM" id="SSF52091">
    <property type="entry name" value="SpoIIaa-like"/>
    <property type="match status" value="1"/>
</dbReference>
<dbReference type="GO" id="GO:0016020">
    <property type="term" value="C:membrane"/>
    <property type="evidence" value="ECO:0007669"/>
    <property type="project" value="UniProtKB-SubCell"/>
</dbReference>
<dbReference type="InterPro" id="IPR011547">
    <property type="entry name" value="SLC26A/SulP_dom"/>
</dbReference>
<evidence type="ECO:0000313" key="8">
    <source>
        <dbReference type="Proteomes" id="UP001139722"/>
    </source>
</evidence>
<dbReference type="AlphaFoldDB" id="A0A9X2KAZ5"/>
<feature type="transmembrane region" description="Helical" evidence="5">
    <location>
        <begin position="260"/>
        <end position="284"/>
    </location>
</feature>
<comment type="caution">
    <text evidence="7">The sequence shown here is derived from an EMBL/GenBank/DDBJ whole genome shotgun (WGS) entry which is preliminary data.</text>
</comment>
<sequence>MPTDETGTPRGGWAGNLWAGLRGSAADGLRSMRGLFDRRTLKSDVSSGLVLGLESVPDGLASGLLAGVNPLAGLYGYMFGMVGAAFATGSAFMAVQATGAMALVVSDSGLETRPDPDRALYTLAILTGVFMIIAGVLRAGRLLRFVPTAVMTGFITAVGVNIILGQLSNFTGYEAEGSNRVIRTFDLITHFWRVDLPTTVVGLVTVVLIVWLQRTRLRSLGLVVAIVLGSALAAAFDAWFDAPVMTIQQMVDVPRGLPGAVLPVIDDMIFLLVPALSLSFVGLVQGAAVSTAFPNPDGRPVPPSRDFIGQGAGNLVAGLFQGMPVGGSMSASALAVAGGAKTRLAMFIAGLVMAVTLLLLSGVVGYVAMPALAALLIVVGFGTIKPAQVYSVARSGAFPLTIMAVTFTLTLVIPLQFAVLVGVALGIVLFVADQSNSVRVRQLELIDDGRMREVAPAERIGPKRVVVLQPYGSLFFASAPRFESQLPTIDERTRRAVVVMRLRGIDQLGFAAIEVLKRYGRDLDEHGSRLVLVVSNDRVMTQLELAGLAGELGDGGIVRGNEWIGAGVRDAVHDARTWVRADPDRG</sequence>
<dbReference type="InterPro" id="IPR001902">
    <property type="entry name" value="SLC26A/SulP_fam"/>
</dbReference>
<dbReference type="InterPro" id="IPR002645">
    <property type="entry name" value="STAS_dom"/>
</dbReference>
<dbReference type="PANTHER" id="PTHR11814">
    <property type="entry name" value="SULFATE TRANSPORTER"/>
    <property type="match status" value="1"/>
</dbReference>
<feature type="transmembrane region" description="Helical" evidence="5">
    <location>
        <begin position="149"/>
        <end position="170"/>
    </location>
</feature>
<feature type="transmembrane region" description="Helical" evidence="5">
    <location>
        <begin position="119"/>
        <end position="137"/>
    </location>
</feature>
<keyword evidence="2 5" id="KW-0812">Transmembrane</keyword>
<organism evidence="7 8">
    <name type="scientific">Agromyces terreus</name>
    <dbReference type="NCBI Taxonomy" id="424795"/>
    <lineage>
        <taxon>Bacteria</taxon>
        <taxon>Bacillati</taxon>
        <taxon>Actinomycetota</taxon>
        <taxon>Actinomycetes</taxon>
        <taxon>Micrococcales</taxon>
        <taxon>Microbacteriaceae</taxon>
        <taxon>Agromyces</taxon>
    </lineage>
</organism>
<dbReference type="RefSeq" id="WP_232057610.1">
    <property type="nucleotide sequence ID" value="NZ_JAMZDY010000001.1"/>
</dbReference>
<evidence type="ECO:0000256" key="5">
    <source>
        <dbReference type="SAM" id="Phobius"/>
    </source>
</evidence>
<feature type="transmembrane region" description="Helical" evidence="5">
    <location>
        <begin position="190"/>
        <end position="212"/>
    </location>
</feature>
<feature type="transmembrane region" description="Helical" evidence="5">
    <location>
        <begin position="219"/>
        <end position="240"/>
    </location>
</feature>
<keyword evidence="8" id="KW-1185">Reference proteome</keyword>
<protein>
    <submittedName>
        <fullName evidence="7">SulP family sulfate permease</fullName>
    </submittedName>
</protein>
<evidence type="ECO:0000256" key="3">
    <source>
        <dbReference type="ARBA" id="ARBA00022989"/>
    </source>
</evidence>
<dbReference type="Gene3D" id="3.30.750.24">
    <property type="entry name" value="STAS domain"/>
    <property type="match status" value="1"/>
</dbReference>
<keyword evidence="4 5" id="KW-0472">Membrane</keyword>
<evidence type="ECO:0000259" key="6">
    <source>
        <dbReference type="PROSITE" id="PS50801"/>
    </source>
</evidence>
<evidence type="ECO:0000256" key="1">
    <source>
        <dbReference type="ARBA" id="ARBA00004141"/>
    </source>
</evidence>
<accession>A0A9X2KAZ5</accession>
<feature type="domain" description="STAS" evidence="6">
    <location>
        <begin position="465"/>
        <end position="575"/>
    </location>
</feature>
<evidence type="ECO:0000313" key="7">
    <source>
        <dbReference type="EMBL" id="MCP2369595.1"/>
    </source>
</evidence>
<dbReference type="GO" id="GO:0055085">
    <property type="term" value="P:transmembrane transport"/>
    <property type="evidence" value="ECO:0007669"/>
    <property type="project" value="InterPro"/>
</dbReference>
<evidence type="ECO:0000256" key="4">
    <source>
        <dbReference type="ARBA" id="ARBA00023136"/>
    </source>
</evidence>
<feature type="transmembrane region" description="Helical" evidence="5">
    <location>
        <begin position="74"/>
        <end position="99"/>
    </location>
</feature>
<keyword evidence="3 5" id="KW-1133">Transmembrane helix</keyword>
<dbReference type="Proteomes" id="UP001139722">
    <property type="component" value="Unassembled WGS sequence"/>
</dbReference>
<proteinExistence type="predicted"/>
<feature type="transmembrane region" description="Helical" evidence="5">
    <location>
        <begin position="402"/>
        <end position="432"/>
    </location>
</feature>
<gene>
    <name evidence="7" type="ORF">BJ978_000271</name>
</gene>
<comment type="subcellular location">
    <subcellularLocation>
        <location evidence="1">Membrane</location>
        <topology evidence="1">Multi-pass membrane protein</topology>
    </subcellularLocation>
</comment>
<dbReference type="EMBL" id="JAMZDY010000001">
    <property type="protein sequence ID" value="MCP2369595.1"/>
    <property type="molecule type" value="Genomic_DNA"/>
</dbReference>
<dbReference type="Pfam" id="PF00916">
    <property type="entry name" value="Sulfate_transp"/>
    <property type="match status" value="1"/>
</dbReference>
<reference evidence="7" key="1">
    <citation type="submission" date="2022-06" db="EMBL/GenBank/DDBJ databases">
        <title>Sequencing the genomes of 1000 actinobacteria strains.</title>
        <authorList>
            <person name="Klenk H.-P."/>
        </authorList>
    </citation>
    <scope>NUCLEOTIDE SEQUENCE</scope>
    <source>
        <strain evidence="7">DSM 22016</strain>
    </source>
</reference>
<dbReference type="CDD" id="cd07042">
    <property type="entry name" value="STAS_SulP_like_sulfate_transporter"/>
    <property type="match status" value="1"/>
</dbReference>
<name>A0A9X2KAZ5_9MICO</name>
<dbReference type="PROSITE" id="PS50801">
    <property type="entry name" value="STAS"/>
    <property type="match status" value="1"/>
</dbReference>
<dbReference type="Pfam" id="PF01740">
    <property type="entry name" value="STAS"/>
    <property type="match status" value="1"/>
</dbReference>
<evidence type="ECO:0000256" key="2">
    <source>
        <dbReference type="ARBA" id="ARBA00022692"/>
    </source>
</evidence>
<dbReference type="InterPro" id="IPR036513">
    <property type="entry name" value="STAS_dom_sf"/>
</dbReference>